<evidence type="ECO:0000259" key="10">
    <source>
        <dbReference type="Pfam" id="PF13847"/>
    </source>
</evidence>
<evidence type="ECO:0000256" key="1">
    <source>
        <dbReference type="ARBA" id="ARBA00022679"/>
    </source>
</evidence>
<protein>
    <recommendedName>
        <fullName evidence="5">Arsenite methyltransferase</fullName>
        <ecNumber evidence="4">2.1.1.137</ecNumber>
    </recommendedName>
</protein>
<name>A0A382YJR7_9ZZZZ</name>
<comment type="catalytic activity">
    <reaction evidence="8">
        <text>arsenic triglutathione + 3 [thioredoxin]-dithiol + 3 S-adenosyl-L-methionine = trimethylarsine + 3 [thioredoxin]-disulfide + 3 glutathione + 3 S-adenosyl-L-homocysteine + 3 H(+)</text>
        <dbReference type="Rhea" id="RHEA:69432"/>
        <dbReference type="Rhea" id="RHEA-COMP:10698"/>
        <dbReference type="Rhea" id="RHEA-COMP:10700"/>
        <dbReference type="ChEBI" id="CHEBI:15378"/>
        <dbReference type="ChEBI" id="CHEBI:27130"/>
        <dbReference type="ChEBI" id="CHEBI:29950"/>
        <dbReference type="ChEBI" id="CHEBI:50058"/>
        <dbReference type="ChEBI" id="CHEBI:57856"/>
        <dbReference type="ChEBI" id="CHEBI:57925"/>
        <dbReference type="ChEBI" id="CHEBI:59789"/>
        <dbReference type="ChEBI" id="CHEBI:183640"/>
        <dbReference type="EC" id="2.1.1.137"/>
    </reaction>
</comment>
<keyword evidence="1" id="KW-0808">Transferase</keyword>
<organism evidence="11">
    <name type="scientific">marine metagenome</name>
    <dbReference type="NCBI Taxonomy" id="408172"/>
    <lineage>
        <taxon>unclassified sequences</taxon>
        <taxon>metagenomes</taxon>
        <taxon>ecological metagenomes</taxon>
    </lineage>
</organism>
<comment type="catalytic activity">
    <reaction evidence="6">
        <text>arsenic triglutathione + [thioredoxin]-dithiol + S-adenosyl-L-methionine + 2 H2O = methylarsonous acid + [thioredoxin]-disulfide + 3 glutathione + S-adenosyl-L-homocysteine + H(+)</text>
        <dbReference type="Rhea" id="RHEA:69460"/>
        <dbReference type="Rhea" id="RHEA-COMP:10698"/>
        <dbReference type="Rhea" id="RHEA-COMP:10700"/>
        <dbReference type="ChEBI" id="CHEBI:15377"/>
        <dbReference type="ChEBI" id="CHEBI:15378"/>
        <dbReference type="ChEBI" id="CHEBI:17826"/>
        <dbReference type="ChEBI" id="CHEBI:29950"/>
        <dbReference type="ChEBI" id="CHEBI:50058"/>
        <dbReference type="ChEBI" id="CHEBI:57856"/>
        <dbReference type="ChEBI" id="CHEBI:57925"/>
        <dbReference type="ChEBI" id="CHEBI:59789"/>
        <dbReference type="ChEBI" id="CHEBI:183640"/>
        <dbReference type="EC" id="2.1.1.137"/>
    </reaction>
</comment>
<evidence type="ECO:0000313" key="11">
    <source>
        <dbReference type="EMBL" id="SVD83095.1"/>
    </source>
</evidence>
<dbReference type="Pfam" id="PF13847">
    <property type="entry name" value="Methyltransf_31"/>
    <property type="match status" value="1"/>
</dbReference>
<dbReference type="GO" id="GO:0030791">
    <property type="term" value="F:arsenite methyltransferase activity"/>
    <property type="evidence" value="ECO:0007669"/>
    <property type="project" value="UniProtKB-EC"/>
</dbReference>
<comment type="catalytic activity">
    <reaction evidence="7">
        <text>arsenic triglutathione + 2 [thioredoxin]-dithiol + 2 S-adenosyl-L-methionine + H2O = dimethylarsinous acid + 2 [thioredoxin]-disulfide + 3 glutathione + 2 S-adenosyl-L-homocysteine + 2 H(+)</text>
        <dbReference type="Rhea" id="RHEA:69464"/>
        <dbReference type="Rhea" id="RHEA-COMP:10698"/>
        <dbReference type="Rhea" id="RHEA-COMP:10700"/>
        <dbReference type="ChEBI" id="CHEBI:15377"/>
        <dbReference type="ChEBI" id="CHEBI:15378"/>
        <dbReference type="ChEBI" id="CHEBI:23808"/>
        <dbReference type="ChEBI" id="CHEBI:29950"/>
        <dbReference type="ChEBI" id="CHEBI:50058"/>
        <dbReference type="ChEBI" id="CHEBI:57856"/>
        <dbReference type="ChEBI" id="CHEBI:57925"/>
        <dbReference type="ChEBI" id="CHEBI:59789"/>
        <dbReference type="ChEBI" id="CHEBI:183640"/>
        <dbReference type="EC" id="2.1.1.137"/>
    </reaction>
</comment>
<evidence type="ECO:0000256" key="2">
    <source>
        <dbReference type="ARBA" id="ARBA00022691"/>
    </source>
</evidence>
<feature type="region of interest" description="Disordered" evidence="9">
    <location>
        <begin position="1"/>
        <end position="21"/>
    </location>
</feature>
<dbReference type="PANTHER" id="PTHR43675">
    <property type="entry name" value="ARSENITE METHYLTRANSFERASE"/>
    <property type="match status" value="1"/>
</dbReference>
<feature type="non-terminal residue" evidence="11">
    <location>
        <position position="227"/>
    </location>
</feature>
<dbReference type="EC" id="2.1.1.137" evidence="4"/>
<reference evidence="11" key="1">
    <citation type="submission" date="2018-05" db="EMBL/GenBank/DDBJ databases">
        <authorList>
            <person name="Lanie J.A."/>
            <person name="Ng W.-L."/>
            <person name="Kazmierczak K.M."/>
            <person name="Andrzejewski T.M."/>
            <person name="Davidsen T.M."/>
            <person name="Wayne K.J."/>
            <person name="Tettelin H."/>
            <person name="Glass J.I."/>
            <person name="Rusch D."/>
            <person name="Podicherti R."/>
            <person name="Tsui H.-C.T."/>
            <person name="Winkler M.E."/>
        </authorList>
    </citation>
    <scope>NUCLEOTIDE SEQUENCE</scope>
</reference>
<sequence>MKGGGMNDVGSCCDENSGEEDVSRNDVQNFYSNAAVTAQENLCCPTEYDSSELSHIPKEVLEISYGCGSPVGKAELHAGQTMVDLGSGGGIDCFIAAKHVGETGHVYGIDMTEEMLDVARKNSTQVIKNLGYDNIEFKHGFLENIPIADTSVDLVTSNCVINLSIKKNDVFKEIYRVLKPGGHFLIADIISEIEVPEKMRNNKELWGECISGALTLQEFINYARNNQ</sequence>
<evidence type="ECO:0000256" key="7">
    <source>
        <dbReference type="ARBA" id="ARBA00047943"/>
    </source>
</evidence>
<comment type="similarity">
    <text evidence="3">Belongs to the methyltransferase superfamily. Arsenite methyltransferase family.</text>
</comment>
<dbReference type="PANTHER" id="PTHR43675:SF8">
    <property type="entry name" value="ARSENITE METHYLTRANSFERASE"/>
    <property type="match status" value="1"/>
</dbReference>
<evidence type="ECO:0000256" key="3">
    <source>
        <dbReference type="ARBA" id="ARBA00034487"/>
    </source>
</evidence>
<dbReference type="InterPro" id="IPR026669">
    <property type="entry name" value="Arsenite_MeTrfase-like"/>
</dbReference>
<dbReference type="CDD" id="cd02440">
    <property type="entry name" value="AdoMet_MTases"/>
    <property type="match status" value="1"/>
</dbReference>
<dbReference type="EMBL" id="UINC01176118">
    <property type="protein sequence ID" value="SVD83095.1"/>
    <property type="molecule type" value="Genomic_DNA"/>
</dbReference>
<keyword evidence="2" id="KW-0949">S-adenosyl-L-methionine</keyword>
<dbReference type="InterPro" id="IPR029063">
    <property type="entry name" value="SAM-dependent_MTases_sf"/>
</dbReference>
<feature type="domain" description="Methyltransferase" evidence="10">
    <location>
        <begin position="77"/>
        <end position="222"/>
    </location>
</feature>
<evidence type="ECO:0000256" key="4">
    <source>
        <dbReference type="ARBA" id="ARBA00034521"/>
    </source>
</evidence>
<evidence type="ECO:0000256" key="9">
    <source>
        <dbReference type="SAM" id="MobiDB-lite"/>
    </source>
</evidence>
<dbReference type="SUPFAM" id="SSF53335">
    <property type="entry name" value="S-adenosyl-L-methionine-dependent methyltransferases"/>
    <property type="match status" value="1"/>
</dbReference>
<evidence type="ECO:0000256" key="5">
    <source>
        <dbReference type="ARBA" id="ARBA00034545"/>
    </source>
</evidence>
<dbReference type="InterPro" id="IPR025714">
    <property type="entry name" value="Methyltranfer_dom"/>
</dbReference>
<evidence type="ECO:0000256" key="8">
    <source>
        <dbReference type="ARBA" id="ARBA00048428"/>
    </source>
</evidence>
<proteinExistence type="inferred from homology"/>
<dbReference type="AlphaFoldDB" id="A0A382YJR7"/>
<gene>
    <name evidence="11" type="ORF">METZ01_LOCUS435949</name>
</gene>
<dbReference type="Gene3D" id="3.40.50.150">
    <property type="entry name" value="Vaccinia Virus protein VP39"/>
    <property type="match status" value="1"/>
</dbReference>
<accession>A0A382YJR7</accession>
<evidence type="ECO:0000256" key="6">
    <source>
        <dbReference type="ARBA" id="ARBA00047941"/>
    </source>
</evidence>